<keyword evidence="3" id="KW-1185">Reference proteome</keyword>
<feature type="region of interest" description="Disordered" evidence="1">
    <location>
        <begin position="31"/>
        <end position="50"/>
    </location>
</feature>
<dbReference type="AlphaFoldDB" id="A0A561VDD5"/>
<dbReference type="RefSeq" id="WP_145785903.1">
    <property type="nucleotide sequence ID" value="NZ_VIWZ01000002.1"/>
</dbReference>
<evidence type="ECO:0000256" key="1">
    <source>
        <dbReference type="SAM" id="MobiDB-lite"/>
    </source>
</evidence>
<comment type="caution">
    <text evidence="2">The sequence shown here is derived from an EMBL/GenBank/DDBJ whole genome shotgun (WGS) entry which is preliminary data.</text>
</comment>
<evidence type="ECO:0000313" key="3">
    <source>
        <dbReference type="Proteomes" id="UP000317685"/>
    </source>
</evidence>
<dbReference type="Proteomes" id="UP000317685">
    <property type="component" value="Unassembled WGS sequence"/>
</dbReference>
<sequence>MADNSYQDRLSQLVEPGERVLAIAKTEIAQGARPAEMPAPESPESSGSGRGGVVSSVLLNVISPLISFSAGDRLVDHIFYGVAGRGPAGSAASTLQHSRRPVPPATTVEDTILAVTDRRLLVCASGPMKLWSSQADDERAAAQTRVVWSTPRTAVANAWVGWHRLNPKRLRIRFADGSWLAFIVPIAESGKPLRDIAAALTDG</sequence>
<dbReference type="OrthoDB" id="3375805at2"/>
<dbReference type="GeneID" id="300131365"/>
<protein>
    <submittedName>
        <fullName evidence="2">Uncharacterized protein</fullName>
    </submittedName>
</protein>
<reference evidence="2 3" key="1">
    <citation type="submission" date="2019-06" db="EMBL/GenBank/DDBJ databases">
        <title>Sequencing the genomes of 1000 actinobacteria strains.</title>
        <authorList>
            <person name="Klenk H.-P."/>
        </authorList>
    </citation>
    <scope>NUCLEOTIDE SEQUENCE [LARGE SCALE GENOMIC DNA]</scope>
    <source>
        <strain evidence="2 3">DSM 45885</strain>
    </source>
</reference>
<organism evidence="2 3">
    <name type="scientific">Micromonospora taraxaci</name>
    <dbReference type="NCBI Taxonomy" id="1316803"/>
    <lineage>
        <taxon>Bacteria</taxon>
        <taxon>Bacillati</taxon>
        <taxon>Actinomycetota</taxon>
        <taxon>Actinomycetes</taxon>
        <taxon>Micromonosporales</taxon>
        <taxon>Micromonosporaceae</taxon>
        <taxon>Micromonospora</taxon>
    </lineage>
</organism>
<accession>A0A561VDD5</accession>
<dbReference type="EMBL" id="VIWZ01000002">
    <property type="protein sequence ID" value="TWG09609.1"/>
    <property type="molecule type" value="Genomic_DNA"/>
</dbReference>
<gene>
    <name evidence="2" type="ORF">FHU34_1256</name>
</gene>
<proteinExistence type="predicted"/>
<evidence type="ECO:0000313" key="2">
    <source>
        <dbReference type="EMBL" id="TWG09609.1"/>
    </source>
</evidence>
<name>A0A561VDD5_9ACTN</name>